<feature type="compositionally biased region" description="Basic residues" evidence="1">
    <location>
        <begin position="75"/>
        <end position="98"/>
    </location>
</feature>
<accession>A0A6A5E0V1</accession>
<dbReference type="AlphaFoldDB" id="A0A6A5E0V1"/>
<reference evidence="2 3" key="1">
    <citation type="submission" date="2019-06" db="EMBL/GenBank/DDBJ databases">
        <title>A chromosome-scale genome assembly of the European perch, Perca fluviatilis.</title>
        <authorList>
            <person name="Roques C."/>
            <person name="Zahm M."/>
            <person name="Cabau C."/>
            <person name="Klopp C."/>
            <person name="Bouchez O."/>
            <person name="Donnadieu C."/>
            <person name="Kuhl H."/>
            <person name="Gislard M."/>
            <person name="Guendouz S."/>
            <person name="Journot L."/>
            <person name="Haffray P."/>
            <person name="Bestin A."/>
            <person name="Morvezen R."/>
            <person name="Feron R."/>
            <person name="Wen M."/>
            <person name="Jouanno E."/>
            <person name="Herpin A."/>
            <person name="Schartl M."/>
            <person name="Postlethwait J."/>
            <person name="Schaerlinger B."/>
            <person name="Chardard D."/>
            <person name="Lecocq T."/>
            <person name="Poncet C."/>
            <person name="Jaffrelo L."/>
            <person name="Lampietro C."/>
            <person name="Guiguen Y."/>
        </authorList>
    </citation>
    <scope>NUCLEOTIDE SEQUENCE [LARGE SCALE GENOMIC DNA]</scope>
    <source>
        <tissue evidence="2">Blood</tissue>
    </source>
</reference>
<comment type="caution">
    <text evidence="2">The sequence shown here is derived from an EMBL/GenBank/DDBJ whole genome shotgun (WGS) entry which is preliminary data.</text>
</comment>
<evidence type="ECO:0000256" key="1">
    <source>
        <dbReference type="SAM" id="MobiDB-lite"/>
    </source>
</evidence>
<sequence>MQRSSIFIKGILQASCHIFTSMKQPTEMSHLNISPEEDNSSSNSNEYTTYQDCPRKVPLGGQFSDDGESQNSPKKSPHFTKPNKKKKKKKKKKKQKTQ</sequence>
<name>A0A6A5E0V1_PERFL</name>
<dbReference type="Proteomes" id="UP000465112">
    <property type="component" value="Chromosome 23"/>
</dbReference>
<evidence type="ECO:0000313" key="3">
    <source>
        <dbReference type="Proteomes" id="UP000465112"/>
    </source>
</evidence>
<evidence type="ECO:0000313" key="2">
    <source>
        <dbReference type="EMBL" id="KAF1372565.1"/>
    </source>
</evidence>
<proteinExistence type="predicted"/>
<gene>
    <name evidence="2" type="ORF">PFLUV_G00266810</name>
</gene>
<keyword evidence="3" id="KW-1185">Reference proteome</keyword>
<organism evidence="2 3">
    <name type="scientific">Perca fluviatilis</name>
    <name type="common">European perch</name>
    <dbReference type="NCBI Taxonomy" id="8168"/>
    <lineage>
        <taxon>Eukaryota</taxon>
        <taxon>Metazoa</taxon>
        <taxon>Chordata</taxon>
        <taxon>Craniata</taxon>
        <taxon>Vertebrata</taxon>
        <taxon>Euteleostomi</taxon>
        <taxon>Actinopterygii</taxon>
        <taxon>Neopterygii</taxon>
        <taxon>Teleostei</taxon>
        <taxon>Neoteleostei</taxon>
        <taxon>Acanthomorphata</taxon>
        <taxon>Eupercaria</taxon>
        <taxon>Perciformes</taxon>
        <taxon>Percoidei</taxon>
        <taxon>Percidae</taxon>
        <taxon>Percinae</taxon>
        <taxon>Perca</taxon>
    </lineage>
</organism>
<feature type="region of interest" description="Disordered" evidence="1">
    <location>
        <begin position="27"/>
        <end position="98"/>
    </location>
</feature>
<dbReference type="EMBL" id="VHII01000023">
    <property type="protein sequence ID" value="KAF1372565.1"/>
    <property type="molecule type" value="Genomic_DNA"/>
</dbReference>
<protein>
    <submittedName>
        <fullName evidence="2">Uncharacterized protein</fullName>
    </submittedName>
</protein>